<reference evidence="3 4" key="1">
    <citation type="submission" date="2018-06" db="EMBL/GenBank/DDBJ databases">
        <authorList>
            <consortium name="Pathogen Informatics"/>
            <person name="Doyle S."/>
        </authorList>
    </citation>
    <scope>NUCLEOTIDE SEQUENCE [LARGE SCALE GENOMIC DNA]</scope>
    <source>
        <strain evidence="3 4">NCTC13063</strain>
    </source>
</reference>
<organism evidence="3 4">
    <name type="scientific">Segatella buccae</name>
    <dbReference type="NCBI Taxonomy" id="28126"/>
    <lineage>
        <taxon>Bacteria</taxon>
        <taxon>Pseudomonadati</taxon>
        <taxon>Bacteroidota</taxon>
        <taxon>Bacteroidia</taxon>
        <taxon>Bacteroidales</taxon>
        <taxon>Prevotellaceae</taxon>
        <taxon>Segatella</taxon>
    </lineage>
</organism>
<dbReference type="Proteomes" id="UP000255283">
    <property type="component" value="Unassembled WGS sequence"/>
</dbReference>
<accession>A0AAQ1UP64</accession>
<dbReference type="SUPFAM" id="SSF55545">
    <property type="entry name" value="beta-N-acetylhexosaminidase-like domain"/>
    <property type="match status" value="1"/>
</dbReference>
<dbReference type="GO" id="GO:0005975">
    <property type="term" value="P:carbohydrate metabolic process"/>
    <property type="evidence" value="ECO:0007669"/>
    <property type="project" value="UniProtKB-ARBA"/>
</dbReference>
<evidence type="ECO:0000313" key="4">
    <source>
        <dbReference type="Proteomes" id="UP000255283"/>
    </source>
</evidence>
<sequence>MWLIFSNFAGNNKNTPKMKIRLLFSLLLCATAATLPAANVYWFDGRQHVSYVRQKKLSPVVEQAIDLFSADMTAVTGRNAQEKSNGQIVIFQLDLLDNKEFKQLTALYVPINKFIARPEAFYIGLRGQKIVVAGSDARGTAYGLLELSRQAGVSPWTETGLPPERRRTLSMDSKTEILQWPATAVRALQPFSNTRRDFDNDDYRKLFRLMLRLRLNTLVPDSHTEHHATGKSFRHFAQEQGVDIATARQCEGAETLDLAYIGDASHELSLSTPQPGIVAEQLDRAARTADRRPWLVRIHRPTCADFALQLFADMAWSHTPAGSDRLTNRYRTWLAGLFGDVAAQKLMPLMTDYYRLTGICKPELLEYADFNEGEFGNELERYIAAYKSLARRLDSVDGTIDRERKTAYEAAIKYPVTAAAITVEMNLQAQEARNIARPGLFYRDREALAAAANSLRAYDRLKELNARMGNRRPTPMPKLPGKLTDKQVKQYATDEQPELQPLPAQLGSTVALNAAAYSSASAGTARQPMTGHSMNAVRLPRGGVVRYTFMAKEDNPAVVRVATIPRSGTNYQVSIDGTQTQTAYTRIATADLLRGQTVVSFNFRVPKGLHTLEIKALSDGVTVDQWMFDFDINRQFYMFPVTDY</sequence>
<dbReference type="Gene3D" id="1.20.58.2150">
    <property type="match status" value="1"/>
</dbReference>
<keyword evidence="2" id="KW-0732">Signal</keyword>
<proteinExistence type="predicted"/>
<dbReference type="InterPro" id="IPR029018">
    <property type="entry name" value="Hex-like_dom2"/>
</dbReference>
<evidence type="ECO:0000256" key="1">
    <source>
        <dbReference type="ARBA" id="ARBA00022801"/>
    </source>
</evidence>
<dbReference type="EMBL" id="UGTJ01000002">
    <property type="protein sequence ID" value="SUB96773.1"/>
    <property type="molecule type" value="Genomic_DNA"/>
</dbReference>
<dbReference type="PANTHER" id="PTHR37842:SF2">
    <property type="entry name" value="GYLCOSYL HYDROLASE 115 C-TERMINAL DOMAIN-CONTAINING PROTEIN"/>
    <property type="match status" value="1"/>
</dbReference>
<name>A0AAQ1UP64_9BACT</name>
<evidence type="ECO:0000256" key="2">
    <source>
        <dbReference type="SAM" id="SignalP"/>
    </source>
</evidence>
<evidence type="ECO:0000313" key="3">
    <source>
        <dbReference type="EMBL" id="SUB96773.1"/>
    </source>
</evidence>
<protein>
    <submittedName>
        <fullName evidence="3">Uncharacterized protein</fullName>
    </submittedName>
</protein>
<dbReference type="InterPro" id="IPR031924">
    <property type="entry name" value="GH115"/>
</dbReference>
<dbReference type="GO" id="GO:0016787">
    <property type="term" value="F:hydrolase activity"/>
    <property type="evidence" value="ECO:0007669"/>
    <property type="project" value="UniProtKB-KW"/>
</dbReference>
<dbReference type="PANTHER" id="PTHR37842">
    <property type="match status" value="1"/>
</dbReference>
<feature type="signal peptide" evidence="2">
    <location>
        <begin position="1"/>
        <end position="37"/>
    </location>
</feature>
<keyword evidence="1" id="KW-0378">Hydrolase</keyword>
<dbReference type="Gene3D" id="3.30.379.10">
    <property type="entry name" value="Chitobiase/beta-hexosaminidase domain 2-like"/>
    <property type="match status" value="1"/>
</dbReference>
<feature type="chain" id="PRO_5042898300" evidence="2">
    <location>
        <begin position="38"/>
        <end position="644"/>
    </location>
</feature>
<dbReference type="AlphaFoldDB" id="A0AAQ1UP64"/>
<dbReference type="Pfam" id="PF15979">
    <property type="entry name" value="Glyco_hydro_115"/>
    <property type="match status" value="1"/>
</dbReference>
<dbReference type="Gene3D" id="2.60.120.260">
    <property type="entry name" value="Galactose-binding domain-like"/>
    <property type="match status" value="1"/>
</dbReference>
<comment type="caution">
    <text evidence="3">The sequence shown here is derived from an EMBL/GenBank/DDBJ whole genome shotgun (WGS) entry which is preliminary data.</text>
</comment>
<gene>
    <name evidence="3" type="ORF">NCTC13063_02549</name>
</gene>